<dbReference type="InterPro" id="IPR036047">
    <property type="entry name" value="F-box-like_dom_sf"/>
</dbReference>
<sequence>FISRLGFFSRTSPIISKMKKYSIANKIKAKYLMRNREAAKKKKSQIQIQIRKGKNDMYDDQVSSHGVARTVNFEEGLIMNILSRLSVRSLYQYKCVSKLWNTLISDPYFKMKHFKRANNDQKISYYSHVHE</sequence>
<dbReference type="InterPro" id="IPR001810">
    <property type="entry name" value="F-box_dom"/>
</dbReference>
<dbReference type="Gene3D" id="1.20.1280.50">
    <property type="match status" value="1"/>
</dbReference>
<dbReference type="InterPro" id="IPR050796">
    <property type="entry name" value="SCF_F-box_component"/>
</dbReference>
<dbReference type="PANTHER" id="PTHR31672:SF13">
    <property type="entry name" value="F-BOX PROTEIN CPR30-LIKE"/>
    <property type="match status" value="1"/>
</dbReference>
<comment type="caution">
    <text evidence="2">The sequence shown here is derived from an EMBL/GenBank/DDBJ whole genome shotgun (WGS) entry which is preliminary data.</text>
</comment>
<feature type="non-terminal residue" evidence="2">
    <location>
        <position position="1"/>
    </location>
</feature>
<gene>
    <name evidence="2" type="ORF">AABB24_037865</name>
</gene>
<organism evidence="2 3">
    <name type="scientific">Solanum stoloniferum</name>
    <dbReference type="NCBI Taxonomy" id="62892"/>
    <lineage>
        <taxon>Eukaryota</taxon>
        <taxon>Viridiplantae</taxon>
        <taxon>Streptophyta</taxon>
        <taxon>Embryophyta</taxon>
        <taxon>Tracheophyta</taxon>
        <taxon>Spermatophyta</taxon>
        <taxon>Magnoliopsida</taxon>
        <taxon>eudicotyledons</taxon>
        <taxon>Gunneridae</taxon>
        <taxon>Pentapetalae</taxon>
        <taxon>asterids</taxon>
        <taxon>lamiids</taxon>
        <taxon>Solanales</taxon>
        <taxon>Solanaceae</taxon>
        <taxon>Solanoideae</taxon>
        <taxon>Solaneae</taxon>
        <taxon>Solanum</taxon>
    </lineage>
</organism>
<keyword evidence="3" id="KW-1185">Reference proteome</keyword>
<evidence type="ECO:0000259" key="1">
    <source>
        <dbReference type="Pfam" id="PF00646"/>
    </source>
</evidence>
<dbReference type="PANTHER" id="PTHR31672">
    <property type="entry name" value="BNACNNG10540D PROTEIN"/>
    <property type="match status" value="1"/>
</dbReference>
<reference evidence="2 3" key="1">
    <citation type="submission" date="2024-05" db="EMBL/GenBank/DDBJ databases">
        <title>De novo assembly of an allotetraploid wild potato.</title>
        <authorList>
            <person name="Hosaka A.J."/>
        </authorList>
    </citation>
    <scope>NUCLEOTIDE SEQUENCE [LARGE SCALE GENOMIC DNA]</scope>
    <source>
        <tissue evidence="2">Young leaves</tissue>
    </source>
</reference>
<dbReference type="Proteomes" id="UP001627284">
    <property type="component" value="Unassembled WGS sequence"/>
</dbReference>
<evidence type="ECO:0000313" key="2">
    <source>
        <dbReference type="EMBL" id="KAL3323438.1"/>
    </source>
</evidence>
<feature type="domain" description="F-box" evidence="1">
    <location>
        <begin position="77"/>
        <end position="110"/>
    </location>
</feature>
<protein>
    <recommendedName>
        <fullName evidence="1">F-box domain-containing protein</fullName>
    </recommendedName>
</protein>
<dbReference type="AlphaFoldDB" id="A0ABD2QV56"/>
<dbReference type="Pfam" id="PF00646">
    <property type="entry name" value="F-box"/>
    <property type="match status" value="1"/>
</dbReference>
<accession>A0ABD2QV56</accession>
<proteinExistence type="predicted"/>
<name>A0ABD2QV56_9SOLN</name>
<dbReference type="SUPFAM" id="SSF81383">
    <property type="entry name" value="F-box domain"/>
    <property type="match status" value="1"/>
</dbReference>
<dbReference type="EMBL" id="JBJKTR010000023">
    <property type="protein sequence ID" value="KAL3323438.1"/>
    <property type="molecule type" value="Genomic_DNA"/>
</dbReference>
<evidence type="ECO:0000313" key="3">
    <source>
        <dbReference type="Proteomes" id="UP001627284"/>
    </source>
</evidence>